<dbReference type="SUPFAM" id="SSF47413">
    <property type="entry name" value="lambda repressor-like DNA-binding domains"/>
    <property type="match status" value="1"/>
</dbReference>
<dbReference type="PROSITE" id="PS50943">
    <property type="entry name" value="HTH_CROC1"/>
    <property type="match status" value="1"/>
</dbReference>
<organism evidence="3 4">
    <name type="scientific">Candidatus Gottesmanbacteria bacterium GW2011_GWA1_43_11</name>
    <dbReference type="NCBI Taxonomy" id="1618436"/>
    <lineage>
        <taxon>Bacteria</taxon>
        <taxon>Candidatus Gottesmaniibacteriota</taxon>
    </lineage>
</organism>
<evidence type="ECO:0000256" key="1">
    <source>
        <dbReference type="ARBA" id="ARBA00023125"/>
    </source>
</evidence>
<dbReference type="STRING" id="1618436.UV59_C0051G0003"/>
<comment type="caution">
    <text evidence="3">The sequence shown here is derived from an EMBL/GenBank/DDBJ whole genome shotgun (WGS) entry which is preliminary data.</text>
</comment>
<dbReference type="Proteomes" id="UP000034543">
    <property type="component" value="Unassembled WGS sequence"/>
</dbReference>
<protein>
    <recommendedName>
        <fullName evidence="2">HTH cro/C1-type domain-containing protein</fullName>
    </recommendedName>
</protein>
<dbReference type="Pfam" id="PF01381">
    <property type="entry name" value="HTH_3"/>
    <property type="match status" value="1"/>
</dbReference>
<evidence type="ECO:0000313" key="3">
    <source>
        <dbReference type="EMBL" id="KKS82981.1"/>
    </source>
</evidence>
<dbReference type="InterPro" id="IPR010982">
    <property type="entry name" value="Lambda_DNA-bd_dom_sf"/>
</dbReference>
<evidence type="ECO:0000259" key="2">
    <source>
        <dbReference type="PROSITE" id="PS50943"/>
    </source>
</evidence>
<sequence length="103" mass="11310">MRQPFSIFRNIKVARVTTGLSQREFAERLGLSDKTISAYETGRAVPPAIVIAEIAKVTGVGVANLLNDESNSKNKNNILNKLDEIIIRISNLERLVSGTISDK</sequence>
<name>A0A0G1EIX5_9BACT</name>
<dbReference type="GO" id="GO:0003677">
    <property type="term" value="F:DNA binding"/>
    <property type="evidence" value="ECO:0007669"/>
    <property type="project" value="UniProtKB-KW"/>
</dbReference>
<reference evidence="3 4" key="1">
    <citation type="journal article" date="2015" name="Nature">
        <title>rRNA introns, odd ribosomes, and small enigmatic genomes across a large radiation of phyla.</title>
        <authorList>
            <person name="Brown C.T."/>
            <person name="Hug L.A."/>
            <person name="Thomas B.C."/>
            <person name="Sharon I."/>
            <person name="Castelle C.J."/>
            <person name="Singh A."/>
            <person name="Wilkins M.J."/>
            <person name="Williams K.H."/>
            <person name="Banfield J.F."/>
        </authorList>
    </citation>
    <scope>NUCLEOTIDE SEQUENCE [LARGE SCALE GENOMIC DNA]</scope>
</reference>
<dbReference type="EMBL" id="LCFB01000051">
    <property type="protein sequence ID" value="KKS82981.1"/>
    <property type="molecule type" value="Genomic_DNA"/>
</dbReference>
<dbReference type="PANTHER" id="PTHR46558:SF4">
    <property type="entry name" value="DNA-BIDING PHAGE PROTEIN"/>
    <property type="match status" value="1"/>
</dbReference>
<evidence type="ECO:0000313" key="4">
    <source>
        <dbReference type="Proteomes" id="UP000034543"/>
    </source>
</evidence>
<dbReference type="SMART" id="SM00530">
    <property type="entry name" value="HTH_XRE"/>
    <property type="match status" value="1"/>
</dbReference>
<accession>A0A0G1EIX5</accession>
<dbReference type="InterPro" id="IPR001387">
    <property type="entry name" value="Cro/C1-type_HTH"/>
</dbReference>
<proteinExistence type="predicted"/>
<dbReference type="CDD" id="cd00093">
    <property type="entry name" value="HTH_XRE"/>
    <property type="match status" value="1"/>
</dbReference>
<gene>
    <name evidence="3" type="ORF">UV59_C0051G0003</name>
</gene>
<keyword evidence="1" id="KW-0238">DNA-binding</keyword>
<dbReference type="AlphaFoldDB" id="A0A0G1EIX5"/>
<dbReference type="PANTHER" id="PTHR46558">
    <property type="entry name" value="TRACRIPTIONAL REGULATORY PROTEIN-RELATED-RELATED"/>
    <property type="match status" value="1"/>
</dbReference>
<dbReference type="Gene3D" id="1.10.260.40">
    <property type="entry name" value="lambda repressor-like DNA-binding domains"/>
    <property type="match status" value="1"/>
</dbReference>
<feature type="domain" description="HTH cro/C1-type" evidence="2">
    <location>
        <begin position="11"/>
        <end position="65"/>
    </location>
</feature>